<protein>
    <submittedName>
        <fullName evidence="1">22062_t:CDS:1</fullName>
    </submittedName>
</protein>
<name>A0ACA9RAG8_9GLOM</name>
<reference evidence="1" key="1">
    <citation type="submission" date="2021-06" db="EMBL/GenBank/DDBJ databases">
        <authorList>
            <person name="Kallberg Y."/>
            <person name="Tangrot J."/>
            <person name="Rosling A."/>
        </authorList>
    </citation>
    <scope>NUCLEOTIDE SEQUENCE</scope>
    <source>
        <strain evidence="1">MA461A</strain>
    </source>
</reference>
<organism evidence="1 2">
    <name type="scientific">Racocetra persica</name>
    <dbReference type="NCBI Taxonomy" id="160502"/>
    <lineage>
        <taxon>Eukaryota</taxon>
        <taxon>Fungi</taxon>
        <taxon>Fungi incertae sedis</taxon>
        <taxon>Mucoromycota</taxon>
        <taxon>Glomeromycotina</taxon>
        <taxon>Glomeromycetes</taxon>
        <taxon>Diversisporales</taxon>
        <taxon>Gigasporaceae</taxon>
        <taxon>Racocetra</taxon>
    </lineage>
</organism>
<dbReference type="EMBL" id="CAJVQC010047615">
    <property type="protein sequence ID" value="CAG8785008.1"/>
    <property type="molecule type" value="Genomic_DNA"/>
</dbReference>
<sequence>DVFRNDFGIGDLFSKAFYLVTQSELLEVFDASSQYLSDGFLLSPVVT</sequence>
<accession>A0ACA9RAG8</accession>
<feature type="non-terminal residue" evidence="1">
    <location>
        <position position="1"/>
    </location>
</feature>
<evidence type="ECO:0000313" key="2">
    <source>
        <dbReference type="Proteomes" id="UP000789920"/>
    </source>
</evidence>
<proteinExistence type="predicted"/>
<keyword evidence="2" id="KW-1185">Reference proteome</keyword>
<comment type="caution">
    <text evidence="1">The sequence shown here is derived from an EMBL/GenBank/DDBJ whole genome shotgun (WGS) entry which is preliminary data.</text>
</comment>
<gene>
    <name evidence="1" type="ORF">RPERSI_LOCUS18154</name>
</gene>
<evidence type="ECO:0000313" key="1">
    <source>
        <dbReference type="EMBL" id="CAG8785008.1"/>
    </source>
</evidence>
<dbReference type="Proteomes" id="UP000789920">
    <property type="component" value="Unassembled WGS sequence"/>
</dbReference>
<feature type="non-terminal residue" evidence="1">
    <location>
        <position position="47"/>
    </location>
</feature>